<dbReference type="InterPro" id="IPR043504">
    <property type="entry name" value="Peptidase_S1_PA_chymotrypsin"/>
</dbReference>
<dbReference type="InterPro" id="IPR001254">
    <property type="entry name" value="Trypsin_dom"/>
</dbReference>
<evidence type="ECO:0000256" key="4">
    <source>
        <dbReference type="ARBA" id="ARBA00023242"/>
    </source>
</evidence>
<feature type="compositionally biased region" description="Polar residues" evidence="6">
    <location>
        <begin position="731"/>
        <end position="743"/>
    </location>
</feature>
<organism evidence="8 9">
    <name type="scientific">Pieris brassicae</name>
    <name type="common">White butterfly</name>
    <name type="synonym">Large white butterfly</name>
    <dbReference type="NCBI Taxonomy" id="7116"/>
    <lineage>
        <taxon>Eukaryota</taxon>
        <taxon>Metazoa</taxon>
        <taxon>Ecdysozoa</taxon>
        <taxon>Arthropoda</taxon>
        <taxon>Hexapoda</taxon>
        <taxon>Insecta</taxon>
        <taxon>Pterygota</taxon>
        <taxon>Neoptera</taxon>
        <taxon>Endopterygota</taxon>
        <taxon>Lepidoptera</taxon>
        <taxon>Glossata</taxon>
        <taxon>Ditrysia</taxon>
        <taxon>Papilionoidea</taxon>
        <taxon>Pieridae</taxon>
        <taxon>Pierinae</taxon>
        <taxon>Pieris</taxon>
    </lineage>
</organism>
<dbReference type="GO" id="GO:0004252">
    <property type="term" value="F:serine-type endopeptidase activity"/>
    <property type="evidence" value="ECO:0007669"/>
    <property type="project" value="InterPro"/>
</dbReference>
<feature type="domain" description="Peptidase S1" evidence="7">
    <location>
        <begin position="227"/>
        <end position="455"/>
    </location>
</feature>
<dbReference type="Proteomes" id="UP001152562">
    <property type="component" value="Unassembled WGS sequence"/>
</dbReference>
<feature type="region of interest" description="Disordered" evidence="6">
    <location>
        <begin position="716"/>
        <end position="743"/>
    </location>
</feature>
<dbReference type="EMBL" id="CALOZG010000009">
    <property type="protein sequence ID" value="CAH4029704.1"/>
    <property type="molecule type" value="Genomic_DNA"/>
</dbReference>
<dbReference type="Pfam" id="PF08612">
    <property type="entry name" value="Med20"/>
    <property type="match status" value="1"/>
</dbReference>
<evidence type="ECO:0000313" key="9">
    <source>
        <dbReference type="Proteomes" id="UP001152562"/>
    </source>
</evidence>
<evidence type="ECO:0000256" key="3">
    <source>
        <dbReference type="ARBA" id="ARBA00019690"/>
    </source>
</evidence>
<evidence type="ECO:0000313" key="8">
    <source>
        <dbReference type="EMBL" id="CAH4029704.1"/>
    </source>
</evidence>
<dbReference type="SUPFAM" id="SSF50494">
    <property type="entry name" value="Trypsin-like serine proteases"/>
    <property type="match status" value="1"/>
</dbReference>
<name>A0A9P0TFV8_PIEBR</name>
<dbReference type="AlphaFoldDB" id="A0A9P0TFV8"/>
<dbReference type="Gene3D" id="2.40.10.10">
    <property type="entry name" value="Trypsin-like serine proteases"/>
    <property type="match status" value="1"/>
</dbReference>
<dbReference type="Pfam" id="PF00089">
    <property type="entry name" value="Trypsin"/>
    <property type="match status" value="1"/>
</dbReference>
<evidence type="ECO:0000259" key="7">
    <source>
        <dbReference type="PROSITE" id="PS50240"/>
    </source>
</evidence>
<dbReference type="GO" id="GO:0006357">
    <property type="term" value="P:regulation of transcription by RNA polymerase II"/>
    <property type="evidence" value="ECO:0007669"/>
    <property type="project" value="InterPro"/>
</dbReference>
<proteinExistence type="inferred from homology"/>
<evidence type="ECO:0000256" key="2">
    <source>
        <dbReference type="ARBA" id="ARBA00010743"/>
    </source>
</evidence>
<keyword evidence="4" id="KW-0539">Nucleus</keyword>
<dbReference type="PANTHER" id="PTHR12465:SF0">
    <property type="entry name" value="MEDIATOR OF RNA POLYMERASE II TRANSCRIPTION SUBUNIT 20"/>
    <property type="match status" value="1"/>
</dbReference>
<dbReference type="PANTHER" id="PTHR12465">
    <property type="entry name" value="UBIQUITIN SPECIFIC PROTEASE HOMOLOG 49"/>
    <property type="match status" value="1"/>
</dbReference>
<comment type="subcellular location">
    <subcellularLocation>
        <location evidence="1">Nucleus</location>
    </subcellularLocation>
</comment>
<protein>
    <recommendedName>
        <fullName evidence="3">Mediator of RNA polymerase II transcription subunit 20</fullName>
    </recommendedName>
    <alternativeName>
        <fullName evidence="5">Mediator complex subunit 20</fullName>
    </alternativeName>
</protein>
<evidence type="ECO:0000256" key="1">
    <source>
        <dbReference type="ARBA" id="ARBA00004123"/>
    </source>
</evidence>
<dbReference type="GO" id="GO:0006508">
    <property type="term" value="P:proteolysis"/>
    <property type="evidence" value="ECO:0007669"/>
    <property type="project" value="InterPro"/>
</dbReference>
<sequence>MGVTVLQQYPVPENKTGTYVIELLTKRLLALGATQQGQFLVDCESYLSHPQMVAGTTKTVHILHNSEQPASVFSILESGTKNIHVIADGLFDLLMMKLSQHYTSKKQTKIESKGPRFELGDFCVKIGSVTMNQSFKGVLIEVEYRPCVMANAVWGLLREFLQGLLGPTINIQPPQHLVSRMNEIYTPIDTIYQYLEHFSAYRKVTVNRTHGVSLDLIDCGIDHELDVSMGDVDITQYPWLGVLYYSYFGEIGETRAVTTVALIQAEFVIAPAADIGPMPKTDFRANARVLLGEDWTRVGRRVRSYLMHPEYDQTYNTIALVQLRTPVRNVNIKPLCPPPEILRSPDLYVIKFANNYDRLQKQVIPVSHIPGNMCREFYVKANLYAKKLRPPHVACAVSLDNNDVCVWDAGGMLVSRDVWGRWLMLGVGVRGPGCGAPSRYLDIMSYFPWIESSLAKFRRITISKISKHKFILRSGNAFHAYQRFGACDEEEKINLIYREMISLRTDNNQYQFLTYNMSIYDNVEYTCLTLELVNASAASEMRVKHFCPRFSYGPPCYAYKGSVFEISVYLMFSDTCRFEMFAWGFQKNMTLLDIQHWKWEEGSYYEDFTMQPVEYRGPTHMTTFGFEPLEVSVWVPAYDIWSTTPFSNVTTTESGKEINDEEEGAALPDEPEAFIPKATTVRVEYIPPTTIEPIVLDIIELLQTGNPDRYKVLATEPTKKKPQIKRDKKNNLQGQNATISKNY</sequence>
<dbReference type="GO" id="GO:0016592">
    <property type="term" value="C:mediator complex"/>
    <property type="evidence" value="ECO:0007669"/>
    <property type="project" value="InterPro"/>
</dbReference>
<evidence type="ECO:0000256" key="6">
    <source>
        <dbReference type="SAM" id="MobiDB-lite"/>
    </source>
</evidence>
<accession>A0A9P0TFV8</accession>
<dbReference type="PROSITE" id="PS50240">
    <property type="entry name" value="TRYPSIN_DOM"/>
    <property type="match status" value="1"/>
</dbReference>
<reference evidence="8" key="1">
    <citation type="submission" date="2022-05" db="EMBL/GenBank/DDBJ databases">
        <authorList>
            <person name="Okamura Y."/>
        </authorList>
    </citation>
    <scope>NUCLEOTIDE SEQUENCE</scope>
</reference>
<dbReference type="GO" id="GO:0003713">
    <property type="term" value="F:transcription coactivator activity"/>
    <property type="evidence" value="ECO:0007669"/>
    <property type="project" value="TreeGrafter"/>
</dbReference>
<comment type="caution">
    <text evidence="8">The sequence shown here is derived from an EMBL/GenBank/DDBJ whole genome shotgun (WGS) entry which is preliminary data.</text>
</comment>
<comment type="similarity">
    <text evidence="2">Belongs to the Mediator complex subunit 20 family.</text>
</comment>
<evidence type="ECO:0000256" key="5">
    <source>
        <dbReference type="ARBA" id="ARBA00031954"/>
    </source>
</evidence>
<gene>
    <name evidence="8" type="ORF">PIBRA_LOCUS6435</name>
</gene>
<dbReference type="SMART" id="SM00020">
    <property type="entry name" value="Tryp_SPc"/>
    <property type="match status" value="1"/>
</dbReference>
<keyword evidence="9" id="KW-1185">Reference proteome</keyword>
<dbReference type="InterPro" id="IPR009003">
    <property type="entry name" value="Peptidase_S1_PA"/>
</dbReference>
<dbReference type="InterPro" id="IPR013921">
    <property type="entry name" value="Mediator_Med20"/>
</dbReference>